<evidence type="ECO:0000313" key="2">
    <source>
        <dbReference type="EMBL" id="GBG07428.1"/>
    </source>
</evidence>
<dbReference type="Proteomes" id="UP000245202">
    <property type="component" value="Unassembled WGS sequence"/>
</dbReference>
<feature type="compositionally biased region" description="Acidic residues" evidence="1">
    <location>
        <begin position="168"/>
        <end position="193"/>
    </location>
</feature>
<protein>
    <submittedName>
        <fullName evidence="2">Uncharacterized protein</fullName>
    </submittedName>
</protein>
<organism evidence="2 3">
    <name type="scientific">Paenibacillus agaridevorans</name>
    <dbReference type="NCBI Taxonomy" id="171404"/>
    <lineage>
        <taxon>Bacteria</taxon>
        <taxon>Bacillati</taxon>
        <taxon>Bacillota</taxon>
        <taxon>Bacilli</taxon>
        <taxon>Bacillales</taxon>
        <taxon>Paenibacillaceae</taxon>
        <taxon>Paenibacillus</taxon>
    </lineage>
</organism>
<feature type="region of interest" description="Disordered" evidence="1">
    <location>
        <begin position="157"/>
        <end position="193"/>
    </location>
</feature>
<keyword evidence="3" id="KW-1185">Reference proteome</keyword>
<name>A0A2R5EQX4_9BACL</name>
<gene>
    <name evidence="2" type="ORF">PAT3040_01979</name>
</gene>
<feature type="compositionally biased region" description="Low complexity" evidence="1">
    <location>
        <begin position="157"/>
        <end position="167"/>
    </location>
</feature>
<proteinExistence type="predicted"/>
<dbReference type="EMBL" id="BDQX01000097">
    <property type="protein sequence ID" value="GBG07428.1"/>
    <property type="molecule type" value="Genomic_DNA"/>
</dbReference>
<dbReference type="AlphaFoldDB" id="A0A2R5EQX4"/>
<evidence type="ECO:0000313" key="3">
    <source>
        <dbReference type="Proteomes" id="UP000245202"/>
    </source>
</evidence>
<dbReference type="RefSeq" id="WP_181376536.1">
    <property type="nucleotide sequence ID" value="NZ_BDQX01000097.1"/>
</dbReference>
<comment type="caution">
    <text evidence="2">The sequence shown here is derived from an EMBL/GenBank/DDBJ whole genome shotgun (WGS) entry which is preliminary data.</text>
</comment>
<accession>A0A2R5EQX4</accession>
<evidence type="ECO:0000256" key="1">
    <source>
        <dbReference type="SAM" id="MobiDB-lite"/>
    </source>
</evidence>
<reference evidence="2 3" key="1">
    <citation type="submission" date="2017-08" db="EMBL/GenBank/DDBJ databases">
        <title>Substantial Increase in Enzyme Production by Combined Drug-Resistance Mutations in Paenibacillus agaridevorans.</title>
        <authorList>
            <person name="Tanaka Y."/>
            <person name="Funane K."/>
            <person name="Hosaka T."/>
            <person name="Shiwa Y."/>
            <person name="Fujita N."/>
            <person name="Miyazaki T."/>
            <person name="Yoshikawa H."/>
            <person name="Murakami K."/>
            <person name="Kasahara K."/>
            <person name="Inaoka T."/>
            <person name="Hiraga Y."/>
            <person name="Ochi K."/>
        </authorList>
    </citation>
    <scope>NUCLEOTIDE SEQUENCE [LARGE SCALE GENOMIC DNA]</scope>
    <source>
        <strain evidence="2 3">T-3040</strain>
    </source>
</reference>
<sequence length="193" mass="20730">MMKKTKQPGDNISLKTRKNENAFVMAWINAQSNLMDSLRYLVEREVAANGVRNLQTCVPVERKGLQGLESGAAHDTRHNAAWRETSTARAMMDEGAVDEAQKRAAPSAGEQADGIRWPMESDSGEAAIMRYLAMSGASDEAIQAAFIAARQLAAASAADESPAAASAVDDEVDELSANAAEEEVDEEDVEAWS</sequence>